<dbReference type="GeneID" id="19471057"/>
<keyword evidence="13" id="KW-1185">Reference proteome</keyword>
<feature type="domain" description="Essential protein Yae1 N-terminal" evidence="11">
    <location>
        <begin position="66"/>
        <end position="104"/>
    </location>
</feature>
<dbReference type="AlphaFoldDB" id="S3D491"/>
<accession>S3D491</accession>
<dbReference type="eggNOG" id="KOG4774">
    <property type="taxonomic scope" value="Eukaryota"/>
</dbReference>
<comment type="subunit">
    <text evidence="5">May form a complex with LTO1.</text>
</comment>
<keyword evidence="9" id="KW-0539">Nucleus</keyword>
<evidence type="ECO:0000256" key="9">
    <source>
        <dbReference type="ARBA" id="ARBA00023242"/>
    </source>
</evidence>
<dbReference type="EMBL" id="KE145360">
    <property type="protein sequence ID" value="EPE31934.1"/>
    <property type="molecule type" value="Genomic_DNA"/>
</dbReference>
<evidence type="ECO:0000259" key="11">
    <source>
        <dbReference type="Pfam" id="PF09811"/>
    </source>
</evidence>
<gene>
    <name evidence="12" type="ORF">GLAREA_12016</name>
</gene>
<dbReference type="Proteomes" id="UP000016922">
    <property type="component" value="Unassembled WGS sequence"/>
</dbReference>
<dbReference type="PANTHER" id="PTHR18829">
    <property type="entry name" value="PROTEIN YAE1 HOMOLOG"/>
    <property type="match status" value="1"/>
</dbReference>
<sequence length="236" mass="26394">MFRDDEMYPPPAGSRDDESREVEDDANDILDDVFGSEPGSPAFGGGGANDEYSDIPRLREKHETEGYRDGVTKGKAETVQKGFDEGYSLGAVLGLRIGKVLGLLEGVWGGVRSVKDESEVWDRERARLEVLVKEGREELRTESLFGAEWWGEDGIWKYDVPGEGGEVVWEDVAKAHPLVVKWEGIVDEEVKRWGLDLKIMDNRRGEDEVAERDATDKILDTPAQPTTGVQKKELAW</sequence>
<dbReference type="PANTHER" id="PTHR18829:SF0">
    <property type="entry name" value="PROTEIN YAE1 HOMOLOG"/>
    <property type="match status" value="1"/>
</dbReference>
<dbReference type="HOGENOM" id="CLU_066684_0_1_1"/>
<dbReference type="GO" id="GO:0005737">
    <property type="term" value="C:cytoplasm"/>
    <property type="evidence" value="ECO:0007669"/>
    <property type="project" value="UniProtKB-SubCell"/>
</dbReference>
<feature type="region of interest" description="Disordered" evidence="10">
    <location>
        <begin position="206"/>
        <end position="236"/>
    </location>
</feature>
<dbReference type="GO" id="GO:0005634">
    <property type="term" value="C:nucleus"/>
    <property type="evidence" value="ECO:0007669"/>
    <property type="project" value="UniProtKB-SubCell"/>
</dbReference>
<name>S3D491_GLAL2</name>
<comment type="similarity">
    <text evidence="4">Belongs to the YAE1 family.</text>
</comment>
<evidence type="ECO:0000256" key="2">
    <source>
        <dbReference type="ARBA" id="ARBA00004123"/>
    </source>
</evidence>
<evidence type="ECO:0000256" key="6">
    <source>
        <dbReference type="ARBA" id="ARBA00017286"/>
    </source>
</evidence>
<keyword evidence="8" id="KW-0963">Cytoplasm</keyword>
<comment type="function">
    <text evidence="1">The complex LTO1:YAE1 may function as a target specific adapter that probably recruits apo-RPLI1 to the cytosolic iron-sulfur protein assembly (CIA) complex machinery. May be required for biogenesis of the large ribosomal subunit and initiation of translation.</text>
</comment>
<proteinExistence type="inferred from homology"/>
<evidence type="ECO:0000256" key="1">
    <source>
        <dbReference type="ARBA" id="ARBA00003836"/>
    </source>
</evidence>
<feature type="compositionally biased region" description="Basic and acidic residues" evidence="10">
    <location>
        <begin position="206"/>
        <end position="219"/>
    </location>
</feature>
<dbReference type="Pfam" id="PF09811">
    <property type="entry name" value="Yae1_N"/>
    <property type="match status" value="1"/>
</dbReference>
<evidence type="ECO:0000313" key="13">
    <source>
        <dbReference type="Proteomes" id="UP000016922"/>
    </source>
</evidence>
<organism evidence="12 13">
    <name type="scientific">Glarea lozoyensis (strain ATCC 20868 / MF5171)</name>
    <dbReference type="NCBI Taxonomy" id="1116229"/>
    <lineage>
        <taxon>Eukaryota</taxon>
        <taxon>Fungi</taxon>
        <taxon>Dikarya</taxon>
        <taxon>Ascomycota</taxon>
        <taxon>Pezizomycotina</taxon>
        <taxon>Leotiomycetes</taxon>
        <taxon>Helotiales</taxon>
        <taxon>Helotiaceae</taxon>
        <taxon>Glarea</taxon>
    </lineage>
</organism>
<dbReference type="KEGG" id="glz:GLAREA_12016"/>
<evidence type="ECO:0000256" key="5">
    <source>
        <dbReference type="ARBA" id="ARBA00011427"/>
    </source>
</evidence>
<comment type="subcellular location">
    <subcellularLocation>
        <location evidence="3">Cytoplasm</location>
    </subcellularLocation>
    <subcellularLocation>
        <location evidence="2">Nucleus</location>
    </subcellularLocation>
</comment>
<protein>
    <recommendedName>
        <fullName evidence="7">Protein YAE1</fullName>
    </recommendedName>
    <alternativeName>
        <fullName evidence="6">Protein yae1</fullName>
    </alternativeName>
</protein>
<dbReference type="InterPro" id="IPR038881">
    <property type="entry name" value="Yae1-like"/>
</dbReference>
<evidence type="ECO:0000313" key="12">
    <source>
        <dbReference type="EMBL" id="EPE31934.1"/>
    </source>
</evidence>
<evidence type="ECO:0000256" key="8">
    <source>
        <dbReference type="ARBA" id="ARBA00022490"/>
    </source>
</evidence>
<dbReference type="RefSeq" id="XP_008080989.1">
    <property type="nucleotide sequence ID" value="XM_008082798.1"/>
</dbReference>
<evidence type="ECO:0000256" key="3">
    <source>
        <dbReference type="ARBA" id="ARBA00004496"/>
    </source>
</evidence>
<reference evidence="12 13" key="1">
    <citation type="journal article" date="2013" name="BMC Genomics">
        <title>Genomics-driven discovery of the pneumocandin biosynthetic gene cluster in the fungus Glarea lozoyensis.</title>
        <authorList>
            <person name="Chen L."/>
            <person name="Yue Q."/>
            <person name="Zhang X."/>
            <person name="Xiang M."/>
            <person name="Wang C."/>
            <person name="Li S."/>
            <person name="Che Y."/>
            <person name="Ortiz-Lopez F.J."/>
            <person name="Bills G.F."/>
            <person name="Liu X."/>
            <person name="An Z."/>
        </authorList>
    </citation>
    <scope>NUCLEOTIDE SEQUENCE [LARGE SCALE GENOMIC DNA]</scope>
    <source>
        <strain evidence="13">ATCC 20868 / MF5171</strain>
    </source>
</reference>
<dbReference type="STRING" id="1116229.S3D491"/>
<dbReference type="OrthoDB" id="20086at2759"/>
<dbReference type="OMA" id="MHFQPVE"/>
<feature type="compositionally biased region" description="Acidic residues" evidence="10">
    <location>
        <begin position="19"/>
        <end position="31"/>
    </location>
</feature>
<evidence type="ECO:0000256" key="4">
    <source>
        <dbReference type="ARBA" id="ARBA00007096"/>
    </source>
</evidence>
<evidence type="ECO:0000256" key="7">
    <source>
        <dbReference type="ARBA" id="ARBA00018400"/>
    </source>
</evidence>
<feature type="region of interest" description="Disordered" evidence="10">
    <location>
        <begin position="1"/>
        <end position="56"/>
    </location>
</feature>
<evidence type="ECO:0000256" key="10">
    <source>
        <dbReference type="SAM" id="MobiDB-lite"/>
    </source>
</evidence>
<dbReference type="InterPro" id="IPR019191">
    <property type="entry name" value="Essential_protein_Yae1_N"/>
</dbReference>